<dbReference type="InterPro" id="IPR014716">
    <property type="entry name" value="Fibrinogen_a/b/g_C_1"/>
</dbReference>
<dbReference type="EMBL" id="CH480820">
    <property type="protein sequence ID" value="EDW54503.1"/>
    <property type="molecule type" value="Genomic_DNA"/>
</dbReference>
<reference evidence="2 3" key="1">
    <citation type="journal article" date="2007" name="Nature">
        <title>Evolution of genes and genomes on the Drosophila phylogeny.</title>
        <authorList>
            <consortium name="Drosophila 12 Genomes Consortium"/>
            <person name="Clark A.G."/>
            <person name="Eisen M.B."/>
            <person name="Smith D.R."/>
            <person name="Bergman C.M."/>
            <person name="Oliver B."/>
            <person name="Markow T.A."/>
            <person name="Kaufman T.C."/>
            <person name="Kellis M."/>
            <person name="Gelbart W."/>
            <person name="Iyer V.N."/>
            <person name="Pollard D.A."/>
            <person name="Sackton T.B."/>
            <person name="Larracuente A.M."/>
            <person name="Singh N.D."/>
            <person name="Abad J.P."/>
            <person name="Abt D.N."/>
            <person name="Adryan B."/>
            <person name="Aguade M."/>
            <person name="Akashi H."/>
            <person name="Anderson W.W."/>
            <person name="Aquadro C.F."/>
            <person name="Ardell D.H."/>
            <person name="Arguello R."/>
            <person name="Artieri C.G."/>
            <person name="Barbash D.A."/>
            <person name="Barker D."/>
            <person name="Barsanti P."/>
            <person name="Batterham P."/>
            <person name="Batzoglou S."/>
            <person name="Begun D."/>
            <person name="Bhutkar A."/>
            <person name="Blanco E."/>
            <person name="Bosak S.A."/>
            <person name="Bradley R.K."/>
            <person name="Brand A.D."/>
            <person name="Brent M.R."/>
            <person name="Brooks A.N."/>
            <person name="Brown R.H."/>
            <person name="Butlin R.K."/>
            <person name="Caggese C."/>
            <person name="Calvi B.R."/>
            <person name="Bernardo de Carvalho A."/>
            <person name="Caspi A."/>
            <person name="Castrezana S."/>
            <person name="Celniker S.E."/>
            <person name="Chang J.L."/>
            <person name="Chapple C."/>
            <person name="Chatterji S."/>
            <person name="Chinwalla A."/>
            <person name="Civetta A."/>
            <person name="Clifton S.W."/>
            <person name="Comeron J.M."/>
            <person name="Costello J.C."/>
            <person name="Coyne J.A."/>
            <person name="Daub J."/>
            <person name="David R.G."/>
            <person name="Delcher A.L."/>
            <person name="Delehaunty K."/>
            <person name="Do C.B."/>
            <person name="Ebling H."/>
            <person name="Edwards K."/>
            <person name="Eickbush T."/>
            <person name="Evans J.D."/>
            <person name="Filipski A."/>
            <person name="Findeiss S."/>
            <person name="Freyhult E."/>
            <person name="Fulton L."/>
            <person name="Fulton R."/>
            <person name="Garcia A.C."/>
            <person name="Gardiner A."/>
            <person name="Garfield D.A."/>
            <person name="Garvin B.E."/>
            <person name="Gibson G."/>
            <person name="Gilbert D."/>
            <person name="Gnerre S."/>
            <person name="Godfrey J."/>
            <person name="Good R."/>
            <person name="Gotea V."/>
            <person name="Gravely B."/>
            <person name="Greenberg A.J."/>
            <person name="Griffiths-Jones S."/>
            <person name="Gross S."/>
            <person name="Guigo R."/>
            <person name="Gustafson E.A."/>
            <person name="Haerty W."/>
            <person name="Hahn M.W."/>
            <person name="Halligan D.L."/>
            <person name="Halpern A.L."/>
            <person name="Halter G.M."/>
            <person name="Han M.V."/>
            <person name="Heger A."/>
            <person name="Hillier L."/>
            <person name="Hinrichs A.S."/>
            <person name="Holmes I."/>
            <person name="Hoskins R.A."/>
            <person name="Hubisz M.J."/>
            <person name="Hultmark D."/>
            <person name="Huntley M.A."/>
            <person name="Jaffe D.B."/>
            <person name="Jagadeeshan S."/>
            <person name="Jeck W.R."/>
            <person name="Johnson J."/>
            <person name="Jones C.D."/>
            <person name="Jordan W.C."/>
            <person name="Karpen G.H."/>
            <person name="Kataoka E."/>
            <person name="Keightley P.D."/>
            <person name="Kheradpour P."/>
            <person name="Kirkness E.F."/>
            <person name="Koerich L.B."/>
            <person name="Kristiansen K."/>
            <person name="Kudrna D."/>
            <person name="Kulathinal R.J."/>
            <person name="Kumar S."/>
            <person name="Kwok R."/>
            <person name="Lander E."/>
            <person name="Langley C.H."/>
            <person name="Lapoint R."/>
            <person name="Lazzaro B.P."/>
            <person name="Lee S.J."/>
            <person name="Levesque L."/>
            <person name="Li R."/>
            <person name="Lin C.F."/>
            <person name="Lin M.F."/>
            <person name="Lindblad-Toh K."/>
            <person name="Llopart A."/>
            <person name="Long M."/>
            <person name="Low L."/>
            <person name="Lozovsky E."/>
            <person name="Lu J."/>
            <person name="Luo M."/>
            <person name="Machado C.A."/>
            <person name="Makalowski W."/>
            <person name="Marzo M."/>
            <person name="Matsuda M."/>
            <person name="Matzkin L."/>
            <person name="McAllister B."/>
            <person name="McBride C.S."/>
            <person name="McKernan B."/>
            <person name="McKernan K."/>
            <person name="Mendez-Lago M."/>
            <person name="Minx P."/>
            <person name="Mollenhauer M.U."/>
            <person name="Montooth K."/>
            <person name="Mount S.M."/>
            <person name="Mu X."/>
            <person name="Myers E."/>
            <person name="Negre B."/>
            <person name="Newfeld S."/>
            <person name="Nielsen R."/>
            <person name="Noor M.A."/>
            <person name="O'Grady P."/>
            <person name="Pachter L."/>
            <person name="Papaceit M."/>
            <person name="Parisi M.J."/>
            <person name="Parisi M."/>
            <person name="Parts L."/>
            <person name="Pedersen J.S."/>
            <person name="Pesole G."/>
            <person name="Phillippy A.M."/>
            <person name="Ponting C.P."/>
            <person name="Pop M."/>
            <person name="Porcelli D."/>
            <person name="Powell J.R."/>
            <person name="Prohaska S."/>
            <person name="Pruitt K."/>
            <person name="Puig M."/>
            <person name="Quesneville H."/>
            <person name="Ram K.R."/>
            <person name="Rand D."/>
            <person name="Rasmussen M.D."/>
            <person name="Reed L.K."/>
            <person name="Reenan R."/>
            <person name="Reily A."/>
            <person name="Remington K.A."/>
            <person name="Rieger T.T."/>
            <person name="Ritchie M.G."/>
            <person name="Robin C."/>
            <person name="Rogers Y.H."/>
            <person name="Rohde C."/>
            <person name="Rozas J."/>
            <person name="Rubenfield M.J."/>
            <person name="Ruiz A."/>
            <person name="Russo S."/>
            <person name="Salzberg S.L."/>
            <person name="Sanchez-Gracia A."/>
            <person name="Saranga D.J."/>
            <person name="Sato H."/>
            <person name="Schaeffer S.W."/>
            <person name="Schatz M.C."/>
            <person name="Schlenke T."/>
            <person name="Schwartz R."/>
            <person name="Segarra C."/>
            <person name="Singh R.S."/>
            <person name="Sirot L."/>
            <person name="Sirota M."/>
            <person name="Sisneros N.B."/>
            <person name="Smith C.D."/>
            <person name="Smith T.F."/>
            <person name="Spieth J."/>
            <person name="Stage D.E."/>
            <person name="Stark A."/>
            <person name="Stephan W."/>
            <person name="Strausberg R.L."/>
            <person name="Strempel S."/>
            <person name="Sturgill D."/>
            <person name="Sutton G."/>
            <person name="Sutton G.G."/>
            <person name="Tao W."/>
            <person name="Teichmann S."/>
            <person name="Tobari Y.N."/>
            <person name="Tomimura Y."/>
            <person name="Tsolas J.M."/>
            <person name="Valente V.L."/>
            <person name="Venter E."/>
            <person name="Venter J.C."/>
            <person name="Vicario S."/>
            <person name="Vieira F.G."/>
            <person name="Vilella A.J."/>
            <person name="Villasante A."/>
            <person name="Walenz B."/>
            <person name="Wang J."/>
            <person name="Wasserman M."/>
            <person name="Watts T."/>
            <person name="Wilson D."/>
            <person name="Wilson R.K."/>
            <person name="Wing R.A."/>
            <person name="Wolfner M.F."/>
            <person name="Wong A."/>
            <person name="Wong G.K."/>
            <person name="Wu C.I."/>
            <person name="Wu G."/>
            <person name="Yamamoto D."/>
            <person name="Yang H.P."/>
            <person name="Yang S.P."/>
            <person name="Yorke J.A."/>
            <person name="Yoshida K."/>
            <person name="Zdobnov E."/>
            <person name="Zhang P."/>
            <person name="Zhang Y."/>
            <person name="Zimin A.V."/>
            <person name="Baldwin J."/>
            <person name="Abdouelleil A."/>
            <person name="Abdulkadir J."/>
            <person name="Abebe A."/>
            <person name="Abera B."/>
            <person name="Abreu J."/>
            <person name="Acer S.C."/>
            <person name="Aftuck L."/>
            <person name="Alexander A."/>
            <person name="An P."/>
            <person name="Anderson E."/>
            <person name="Anderson S."/>
            <person name="Arachi H."/>
            <person name="Azer M."/>
            <person name="Bachantsang P."/>
            <person name="Barry A."/>
            <person name="Bayul T."/>
            <person name="Berlin A."/>
            <person name="Bessette D."/>
            <person name="Bloom T."/>
            <person name="Blye J."/>
            <person name="Boguslavskiy L."/>
            <person name="Bonnet C."/>
            <person name="Boukhgalter B."/>
            <person name="Bourzgui I."/>
            <person name="Brown A."/>
            <person name="Cahill P."/>
            <person name="Channer S."/>
            <person name="Cheshatsang Y."/>
            <person name="Chuda L."/>
            <person name="Citroen M."/>
            <person name="Collymore A."/>
            <person name="Cooke P."/>
            <person name="Costello M."/>
            <person name="D'Aco K."/>
            <person name="Daza R."/>
            <person name="De Haan G."/>
            <person name="DeGray S."/>
            <person name="DeMaso C."/>
            <person name="Dhargay N."/>
            <person name="Dooley K."/>
            <person name="Dooley E."/>
            <person name="Doricent M."/>
            <person name="Dorje P."/>
            <person name="Dorjee K."/>
            <person name="Dupes A."/>
            <person name="Elong R."/>
            <person name="Falk J."/>
            <person name="Farina A."/>
            <person name="Faro S."/>
            <person name="Ferguson D."/>
            <person name="Fisher S."/>
            <person name="Foley C.D."/>
            <person name="Franke A."/>
            <person name="Friedrich D."/>
            <person name="Gadbois L."/>
            <person name="Gearin G."/>
            <person name="Gearin C.R."/>
            <person name="Giannoukos G."/>
            <person name="Goode T."/>
            <person name="Graham J."/>
            <person name="Grandbois E."/>
            <person name="Grewal S."/>
            <person name="Gyaltsen K."/>
            <person name="Hafez N."/>
            <person name="Hagos B."/>
            <person name="Hall J."/>
            <person name="Henson C."/>
            <person name="Hollinger A."/>
            <person name="Honan T."/>
            <person name="Huard M.D."/>
            <person name="Hughes L."/>
            <person name="Hurhula B."/>
            <person name="Husby M.E."/>
            <person name="Kamat A."/>
            <person name="Kanga B."/>
            <person name="Kashin S."/>
            <person name="Khazanovich D."/>
            <person name="Kisner P."/>
            <person name="Lance K."/>
            <person name="Lara M."/>
            <person name="Lee W."/>
            <person name="Lennon N."/>
            <person name="Letendre F."/>
            <person name="LeVine R."/>
            <person name="Lipovsky A."/>
            <person name="Liu X."/>
            <person name="Liu J."/>
            <person name="Liu S."/>
            <person name="Lokyitsang T."/>
            <person name="Lokyitsang Y."/>
            <person name="Lubonja R."/>
            <person name="Lui A."/>
            <person name="MacDonald P."/>
            <person name="Magnisalis V."/>
            <person name="Maru K."/>
            <person name="Matthews C."/>
            <person name="McCusker W."/>
            <person name="McDonough S."/>
            <person name="Mehta T."/>
            <person name="Meldrim J."/>
            <person name="Meneus L."/>
            <person name="Mihai O."/>
            <person name="Mihalev A."/>
            <person name="Mihova T."/>
            <person name="Mittelman R."/>
            <person name="Mlenga V."/>
            <person name="Montmayeur A."/>
            <person name="Mulrain L."/>
            <person name="Navidi A."/>
            <person name="Naylor J."/>
            <person name="Negash T."/>
            <person name="Nguyen T."/>
            <person name="Nguyen N."/>
            <person name="Nicol R."/>
            <person name="Norbu C."/>
            <person name="Norbu N."/>
            <person name="Novod N."/>
            <person name="O'Neill B."/>
            <person name="Osman S."/>
            <person name="Markiewicz E."/>
            <person name="Oyono O.L."/>
            <person name="Patti C."/>
            <person name="Phunkhang P."/>
            <person name="Pierre F."/>
            <person name="Priest M."/>
            <person name="Raghuraman S."/>
            <person name="Rege F."/>
            <person name="Reyes R."/>
            <person name="Rise C."/>
            <person name="Rogov P."/>
            <person name="Ross K."/>
            <person name="Ryan E."/>
            <person name="Settipalli S."/>
            <person name="Shea T."/>
            <person name="Sherpa N."/>
            <person name="Shi L."/>
            <person name="Shih D."/>
            <person name="Sparrow T."/>
            <person name="Spaulding J."/>
            <person name="Stalker J."/>
            <person name="Stange-Thomann N."/>
            <person name="Stavropoulos S."/>
            <person name="Stone C."/>
            <person name="Strader C."/>
            <person name="Tesfaye S."/>
            <person name="Thomson T."/>
            <person name="Thoulutsang Y."/>
            <person name="Thoulutsang D."/>
            <person name="Topham K."/>
            <person name="Topping I."/>
            <person name="Tsamla T."/>
            <person name="Vassiliev H."/>
            <person name="Vo A."/>
            <person name="Wangchuk T."/>
            <person name="Wangdi T."/>
            <person name="Weiand M."/>
            <person name="Wilkinson J."/>
            <person name="Wilson A."/>
            <person name="Yadav S."/>
            <person name="Young G."/>
            <person name="Yu Q."/>
            <person name="Zembek L."/>
            <person name="Zhong D."/>
            <person name="Zimmer A."/>
            <person name="Zwirko Z."/>
            <person name="Jaffe D.B."/>
            <person name="Alvarez P."/>
            <person name="Brockman W."/>
            <person name="Butler J."/>
            <person name="Chin C."/>
            <person name="Gnerre S."/>
            <person name="Grabherr M."/>
            <person name="Kleber M."/>
            <person name="Mauceli E."/>
            <person name="MacCallum I."/>
        </authorList>
    </citation>
    <scope>NUCLEOTIDE SEQUENCE [LARGE SCALE GENOMIC DNA]</scope>
    <source>
        <strain evidence="3">Rob3c / Tucson 14021-0248.25</strain>
    </source>
</reference>
<dbReference type="PhylomeDB" id="B4I1U6"/>
<evidence type="ECO:0000313" key="2">
    <source>
        <dbReference type="EMBL" id="EDW54503.1"/>
    </source>
</evidence>
<dbReference type="STRING" id="7238.B4I1U6"/>
<name>B4I1U6_DROSE</name>
<protein>
    <submittedName>
        <fullName evidence="2">GM17946</fullName>
    </submittedName>
</protein>
<gene>
    <name evidence="2" type="primary">Dsec\GM17946</name>
    <name evidence="2" type="ORF">Dsec_GM17946</name>
</gene>
<dbReference type="PANTHER" id="PTHR19143">
    <property type="entry name" value="FIBRINOGEN/TENASCIN/ANGIOPOEITIN"/>
    <property type="match status" value="1"/>
</dbReference>
<dbReference type="Gene3D" id="3.90.215.10">
    <property type="entry name" value="Gamma Fibrinogen, chain A, domain 1"/>
    <property type="match status" value="1"/>
</dbReference>
<sequence>MLKVIGVSGACFEHIRLYFNWLSARSFQNATPIRYKPKLESLYKLVLALLEENQSNPSTENIQKSSSELNTTGLSGRYPSHCPTYPSAHGIYTVQVLGLEPFQVSCDAEIAGTGWTVMARRTSNKLNFFRSWAEYKNGFGQLDGDFFIGLDKLHAITKSQPHELYIHLEDFEGQTRYAHYDEFFVESENKFYAMTKLGGFTGDAGDSMMHNRNQNFSTFDRDNDGWHKNCAEEYVGAWWHVNCTYSNLFGIYVKGDEGQYFQWKGIVWHSWRTESYSYKVMQMMVRPKCYCSR</sequence>
<dbReference type="AlphaFoldDB" id="B4I1U6"/>
<feature type="domain" description="Fibrinogen C-terminal" evidence="1">
    <location>
        <begin position="73"/>
        <end position="289"/>
    </location>
</feature>
<dbReference type="InterPro" id="IPR002181">
    <property type="entry name" value="Fibrinogen_a/b/g_C_dom"/>
</dbReference>
<dbReference type="GO" id="GO:0005615">
    <property type="term" value="C:extracellular space"/>
    <property type="evidence" value="ECO:0007669"/>
    <property type="project" value="TreeGrafter"/>
</dbReference>
<dbReference type="OMA" id="WHKNCAE"/>
<dbReference type="InterPro" id="IPR050373">
    <property type="entry name" value="Fibrinogen_C-term_domain"/>
</dbReference>
<dbReference type="SMART" id="SM00186">
    <property type="entry name" value="FBG"/>
    <property type="match status" value="1"/>
</dbReference>
<dbReference type="Pfam" id="PF00147">
    <property type="entry name" value="Fibrinogen_C"/>
    <property type="match status" value="1"/>
</dbReference>
<organism evidence="3">
    <name type="scientific">Drosophila sechellia</name>
    <name type="common">Fruit fly</name>
    <dbReference type="NCBI Taxonomy" id="7238"/>
    <lineage>
        <taxon>Eukaryota</taxon>
        <taxon>Metazoa</taxon>
        <taxon>Ecdysozoa</taxon>
        <taxon>Arthropoda</taxon>
        <taxon>Hexapoda</taxon>
        <taxon>Insecta</taxon>
        <taxon>Pterygota</taxon>
        <taxon>Neoptera</taxon>
        <taxon>Endopterygota</taxon>
        <taxon>Diptera</taxon>
        <taxon>Brachycera</taxon>
        <taxon>Muscomorpha</taxon>
        <taxon>Ephydroidea</taxon>
        <taxon>Drosophilidae</taxon>
        <taxon>Drosophila</taxon>
        <taxon>Sophophora</taxon>
    </lineage>
</organism>
<dbReference type="PROSITE" id="PS51406">
    <property type="entry name" value="FIBRINOGEN_C_2"/>
    <property type="match status" value="1"/>
</dbReference>
<dbReference type="Proteomes" id="UP000001292">
    <property type="component" value="Unassembled WGS sequence"/>
</dbReference>
<evidence type="ECO:0000259" key="1">
    <source>
        <dbReference type="PROSITE" id="PS51406"/>
    </source>
</evidence>
<dbReference type="PANTHER" id="PTHR19143:SF458">
    <property type="entry name" value="FIBRINOGEN C-TERMINAL DOMAIN-CONTAINING PROTEIN-RELATED"/>
    <property type="match status" value="1"/>
</dbReference>
<accession>B4I1U6</accession>
<dbReference type="SUPFAM" id="SSF56496">
    <property type="entry name" value="Fibrinogen C-terminal domain-like"/>
    <property type="match status" value="1"/>
</dbReference>
<evidence type="ECO:0000313" key="3">
    <source>
        <dbReference type="Proteomes" id="UP000001292"/>
    </source>
</evidence>
<dbReference type="CDD" id="cd00087">
    <property type="entry name" value="FReD"/>
    <property type="match status" value="1"/>
</dbReference>
<proteinExistence type="predicted"/>
<dbReference type="InterPro" id="IPR036056">
    <property type="entry name" value="Fibrinogen-like_C"/>
</dbReference>
<dbReference type="HOGENOM" id="CLU_038628_1_2_1"/>
<keyword evidence="3" id="KW-1185">Reference proteome</keyword>